<dbReference type="AlphaFoldDB" id="A0A1J1HFB8"/>
<sequence length="101" mass="12104">MRHCFIVQRDLSLYAIYFNLFHLKRKIPSSAKYTTQSFHKYELKSSRLHAFTQMQFIAHQKWIKTWAHHKKTVEMFSLDQPVICSDHHSNISHTASNFHSQ</sequence>
<dbReference type="EMBL" id="CVRI01000001">
    <property type="protein sequence ID" value="CRK86531.1"/>
    <property type="molecule type" value="Genomic_DNA"/>
</dbReference>
<gene>
    <name evidence="1" type="ORF">CLUMA_CG000376</name>
</gene>
<keyword evidence="2" id="KW-1185">Reference proteome</keyword>
<proteinExistence type="predicted"/>
<reference evidence="1 2" key="1">
    <citation type="submission" date="2015-04" db="EMBL/GenBank/DDBJ databases">
        <authorList>
            <person name="Syromyatnikov M.Y."/>
            <person name="Popov V.N."/>
        </authorList>
    </citation>
    <scope>NUCLEOTIDE SEQUENCE [LARGE SCALE GENOMIC DNA]</scope>
</reference>
<evidence type="ECO:0000313" key="2">
    <source>
        <dbReference type="Proteomes" id="UP000183832"/>
    </source>
</evidence>
<organism evidence="1 2">
    <name type="scientific">Clunio marinus</name>
    <dbReference type="NCBI Taxonomy" id="568069"/>
    <lineage>
        <taxon>Eukaryota</taxon>
        <taxon>Metazoa</taxon>
        <taxon>Ecdysozoa</taxon>
        <taxon>Arthropoda</taxon>
        <taxon>Hexapoda</taxon>
        <taxon>Insecta</taxon>
        <taxon>Pterygota</taxon>
        <taxon>Neoptera</taxon>
        <taxon>Endopterygota</taxon>
        <taxon>Diptera</taxon>
        <taxon>Nematocera</taxon>
        <taxon>Chironomoidea</taxon>
        <taxon>Chironomidae</taxon>
        <taxon>Clunio</taxon>
    </lineage>
</organism>
<name>A0A1J1HFB8_9DIPT</name>
<accession>A0A1J1HFB8</accession>
<protein>
    <submittedName>
        <fullName evidence="1">CLUMA_CG000376, isoform A</fullName>
    </submittedName>
</protein>
<dbReference type="Proteomes" id="UP000183832">
    <property type="component" value="Unassembled WGS sequence"/>
</dbReference>
<evidence type="ECO:0000313" key="1">
    <source>
        <dbReference type="EMBL" id="CRK86531.1"/>
    </source>
</evidence>